<dbReference type="SUPFAM" id="SSF118196">
    <property type="entry name" value="YaeB-like"/>
    <property type="match status" value="1"/>
</dbReference>
<evidence type="ECO:0000313" key="3">
    <source>
        <dbReference type="Proteomes" id="UP001356427"/>
    </source>
</evidence>
<sequence length="164" mass="17683">MAASKRIGSDAYSSSAPKAPGKDITTVLGELKAYISQGDDHLTMWSSVGKSQASAGPKAKTPMQRESWMSSLPPSMQDGSSPGTGLGSPALEPCERPRLRFLRSPKEAAAAIRGILSADPRSVYWRSRCKDRLFFFTLDTADITCWFGQGFAEVLRVRPVAVGT</sequence>
<gene>
    <name evidence="2" type="ORF">J4Q44_G00040560</name>
</gene>
<dbReference type="AlphaFoldDB" id="A0AAN8M8J6"/>
<dbReference type="Gene3D" id="3.30.2310.10">
    <property type="entry name" value="YaeB-like"/>
    <property type="match status" value="1"/>
</dbReference>
<dbReference type="PANTHER" id="PTHR12818:SF0">
    <property type="entry name" value="TRNA (ADENINE(37)-N6)-METHYLTRANSFERASE"/>
    <property type="match status" value="1"/>
</dbReference>
<dbReference type="PANTHER" id="PTHR12818">
    <property type="entry name" value="TRNA (ADENINE(37)-N6)-METHYLTRANSFERASE"/>
    <property type="match status" value="1"/>
</dbReference>
<dbReference type="InterPro" id="IPR040372">
    <property type="entry name" value="YaeB-like"/>
</dbReference>
<feature type="compositionally biased region" description="Polar residues" evidence="1">
    <location>
        <begin position="67"/>
        <end position="83"/>
    </location>
</feature>
<feature type="region of interest" description="Disordered" evidence="1">
    <location>
        <begin position="1"/>
        <end position="22"/>
    </location>
</feature>
<name>A0AAN8M8J6_9TELE</name>
<reference evidence="2 3" key="1">
    <citation type="submission" date="2021-04" db="EMBL/GenBank/DDBJ databases">
        <authorList>
            <person name="De Guttry C."/>
            <person name="Zahm M."/>
            <person name="Klopp C."/>
            <person name="Cabau C."/>
            <person name="Louis A."/>
            <person name="Berthelot C."/>
            <person name="Parey E."/>
            <person name="Roest Crollius H."/>
            <person name="Montfort J."/>
            <person name="Robinson-Rechavi M."/>
            <person name="Bucao C."/>
            <person name="Bouchez O."/>
            <person name="Gislard M."/>
            <person name="Lluch J."/>
            <person name="Milhes M."/>
            <person name="Lampietro C."/>
            <person name="Lopez Roques C."/>
            <person name="Donnadieu C."/>
            <person name="Braasch I."/>
            <person name="Desvignes T."/>
            <person name="Postlethwait J."/>
            <person name="Bobe J."/>
            <person name="Wedekind C."/>
            <person name="Guiguen Y."/>
        </authorList>
    </citation>
    <scope>NUCLEOTIDE SEQUENCE [LARGE SCALE GENOMIC DNA]</scope>
    <source>
        <strain evidence="2">Cs_M1</strain>
        <tissue evidence="2">Blood</tissue>
    </source>
</reference>
<evidence type="ECO:0000313" key="2">
    <source>
        <dbReference type="EMBL" id="KAK6324714.1"/>
    </source>
</evidence>
<accession>A0AAN8M8J6</accession>
<comment type="caution">
    <text evidence="2">The sequence shown here is derived from an EMBL/GenBank/DDBJ whole genome shotgun (WGS) entry which is preliminary data.</text>
</comment>
<dbReference type="EMBL" id="JAGTTL010000003">
    <property type="protein sequence ID" value="KAK6324714.1"/>
    <property type="molecule type" value="Genomic_DNA"/>
</dbReference>
<protein>
    <submittedName>
        <fullName evidence="2">Uncharacterized protein</fullName>
    </submittedName>
</protein>
<dbReference type="Proteomes" id="UP001356427">
    <property type="component" value="Unassembled WGS sequence"/>
</dbReference>
<feature type="region of interest" description="Disordered" evidence="1">
    <location>
        <begin position="46"/>
        <end position="90"/>
    </location>
</feature>
<dbReference type="InterPro" id="IPR036413">
    <property type="entry name" value="YaeB-like_sf"/>
</dbReference>
<organism evidence="2 3">
    <name type="scientific">Coregonus suidteri</name>
    <dbReference type="NCBI Taxonomy" id="861788"/>
    <lineage>
        <taxon>Eukaryota</taxon>
        <taxon>Metazoa</taxon>
        <taxon>Chordata</taxon>
        <taxon>Craniata</taxon>
        <taxon>Vertebrata</taxon>
        <taxon>Euteleostomi</taxon>
        <taxon>Actinopterygii</taxon>
        <taxon>Neopterygii</taxon>
        <taxon>Teleostei</taxon>
        <taxon>Protacanthopterygii</taxon>
        <taxon>Salmoniformes</taxon>
        <taxon>Salmonidae</taxon>
        <taxon>Coregoninae</taxon>
        <taxon>Coregonus</taxon>
    </lineage>
</organism>
<keyword evidence="3" id="KW-1185">Reference proteome</keyword>
<evidence type="ECO:0000256" key="1">
    <source>
        <dbReference type="SAM" id="MobiDB-lite"/>
    </source>
</evidence>
<proteinExistence type="predicted"/>